<dbReference type="PANTHER" id="PTHR43739:SF5">
    <property type="entry name" value="EXO-ALPHA-SIALIDASE"/>
    <property type="match status" value="1"/>
</dbReference>
<dbReference type="STRING" id="1123010.SAMN02745724_02870"/>
<keyword evidence="1" id="KW-0472">Membrane</keyword>
<evidence type="ECO:0000256" key="1">
    <source>
        <dbReference type="SAM" id="Phobius"/>
    </source>
</evidence>
<dbReference type="Gene3D" id="2.130.10.10">
    <property type="entry name" value="YVTN repeat-like/Quinoprotein amine dehydrogenase"/>
    <property type="match status" value="5"/>
</dbReference>
<evidence type="ECO:0000313" key="3">
    <source>
        <dbReference type="Proteomes" id="UP000198862"/>
    </source>
</evidence>
<protein>
    <recommendedName>
        <fullName evidence="4">Cadherin domain-containing protein</fullName>
    </recommendedName>
</protein>
<feature type="transmembrane region" description="Helical" evidence="1">
    <location>
        <begin position="1069"/>
        <end position="1086"/>
    </location>
</feature>
<keyword evidence="3" id="KW-1185">Reference proteome</keyword>
<dbReference type="CDD" id="cd15482">
    <property type="entry name" value="Sialidase_non-viral"/>
    <property type="match status" value="1"/>
</dbReference>
<evidence type="ECO:0008006" key="4">
    <source>
        <dbReference type="Google" id="ProtNLM"/>
    </source>
</evidence>
<dbReference type="InterPro" id="IPR052025">
    <property type="entry name" value="Xyloglucanase_GH74"/>
</dbReference>
<dbReference type="InterPro" id="IPR015943">
    <property type="entry name" value="WD40/YVTN_repeat-like_dom_sf"/>
</dbReference>
<dbReference type="SUPFAM" id="SSF110296">
    <property type="entry name" value="Oligoxyloglucan reducing end-specific cellobiohydrolase"/>
    <property type="match status" value="2"/>
</dbReference>
<dbReference type="EMBL" id="FOLO01000022">
    <property type="protein sequence ID" value="SFC90194.1"/>
    <property type="molecule type" value="Genomic_DNA"/>
</dbReference>
<dbReference type="GO" id="GO:0010411">
    <property type="term" value="P:xyloglucan metabolic process"/>
    <property type="evidence" value="ECO:0007669"/>
    <property type="project" value="TreeGrafter"/>
</dbReference>
<accession>A0A1I1MXL5</accession>
<organism evidence="2 3">
    <name type="scientific">Pseudoalteromonas denitrificans DSM 6059</name>
    <dbReference type="NCBI Taxonomy" id="1123010"/>
    <lineage>
        <taxon>Bacteria</taxon>
        <taxon>Pseudomonadati</taxon>
        <taxon>Pseudomonadota</taxon>
        <taxon>Gammaproteobacteria</taxon>
        <taxon>Alteromonadales</taxon>
        <taxon>Pseudoalteromonadaceae</taxon>
        <taxon>Pseudoalteromonas</taxon>
    </lineage>
</organism>
<dbReference type="Proteomes" id="UP000198862">
    <property type="component" value="Unassembled WGS sequence"/>
</dbReference>
<keyword evidence="1" id="KW-0812">Transmembrane</keyword>
<evidence type="ECO:0000313" key="2">
    <source>
        <dbReference type="EMBL" id="SFC90194.1"/>
    </source>
</evidence>
<proteinExistence type="predicted"/>
<reference evidence="2 3" key="1">
    <citation type="submission" date="2016-10" db="EMBL/GenBank/DDBJ databases">
        <authorList>
            <person name="de Groot N.N."/>
        </authorList>
    </citation>
    <scope>NUCLEOTIDE SEQUENCE [LARGE SCALE GENOMIC DNA]</scope>
    <source>
        <strain evidence="2 3">DSM 6059</strain>
    </source>
</reference>
<sequence>MGSFMSKSLVATGVIVALGGYLYQSNESVSNQLQLPQKFQDKLERKRINKTKYSKPNEAAEFFNSKRMPIGMKTLPVEKYDTARLLMQKQPHYDLAAQSFVLPQENGLYRSSVAANDNVDRWEELGPGNVGGRTRAILFHPDTPDMMYTAGVAGGVWKTTDAGENWQPLDDLMTHLAVTTLNFEPGNPDVIYAGTGEGFRYTGIMRGNGIFVSSDAGISWDSIKSTVNNSDFHFIYRIAVSHNNPKTMYVASNGGLFKTENAGTDWTKLIDAADFSVEAGDRIFPVGCLDIELRTDKDVDYLVAACGNHTAPSKVLISKDAGATWNVTIDSLIEGNEDFGRIEVALSPSNQDSVYALVVDDKTSALHSLFRSMDGGETWTTQVSRDSRPEEAPIARSMLGYTYADGVINEQCWGGGNAIGTGQGWYDLTLAVDPSDAERVWVGGVDVLRSDNGGKNFGIASQWWLDPDDERYVHADNHVIAFHPDYDGTTNKTMYIGNDGGVQRTLDAQGNVFAVVSDMCHLMYSTWNDDNSIGYAQEEYIKFENMNNGYAVTQFYHGGVASDGSKYAAGAQDNGTQMGTETNGQVWAEIRGGDGGYTSIDPTNSDIIYSSYVYNSLQVSYDSGQTWNEASVQGEDAGFRFIAPHILDVNKPERLWTGGNYIWRTDDRGQKWTRASSAMPEGSSITAFGIATGDSDHVLVGTSRGYIVRSQEASSAAEATQWHPAQPVQGNVSSIAFDPNNSQIAYATYSTFGVNHIWKSENGGISWKAIDNLAQMNGIPDIPVHSIVVDPSDSKRLYVGTDLGLFVSFDGGDNWVVENTDFANVMTEHLTIVDNQLYAFTHGRGVFRVQLGKLPQVQLKDHMLEVNEDSAFSLTQALVSDDIADSEAVTHMYIESLPMHGTLTLADVALEKAQHITLAELDNVKYTPEANYYGADEVYLRGSNGTEHNTTKGRFTFNVKSVNDAPEFSVSNASISLEEDFSTASDVTVTASEVPENEKDQVVSYSIYPTTSTLVNVSFNSETGALSLTSIEDQHGSATFTILADDGQAVNDTASQNVSVTVNKKKSSGGGFGFGMLMIGLAGLFTRRLKR</sequence>
<gene>
    <name evidence="2" type="ORF">SAMN02745724_02870</name>
</gene>
<dbReference type="PANTHER" id="PTHR43739">
    <property type="entry name" value="XYLOGLUCANASE (EUROFUNG)"/>
    <property type="match status" value="1"/>
</dbReference>
<name>A0A1I1MXL5_9GAMM</name>
<dbReference type="AlphaFoldDB" id="A0A1I1MXL5"/>
<keyword evidence="1" id="KW-1133">Transmembrane helix</keyword>